<evidence type="ECO:0000313" key="11">
    <source>
        <dbReference type="Proteomes" id="UP000235598"/>
    </source>
</evidence>
<comment type="caution">
    <text evidence="10">The sequence shown here is derived from an EMBL/GenBank/DDBJ whole genome shotgun (WGS) entry which is preliminary data.</text>
</comment>
<dbReference type="Pfam" id="PF00361">
    <property type="entry name" value="Proton_antipo_M"/>
    <property type="match status" value="1"/>
</dbReference>
<feature type="transmembrane region" description="Helical" evidence="8">
    <location>
        <begin position="296"/>
        <end position="318"/>
    </location>
</feature>
<feature type="transmembrane region" description="Helical" evidence="8">
    <location>
        <begin position="463"/>
        <end position="488"/>
    </location>
</feature>
<reference evidence="10 11" key="1">
    <citation type="submission" date="2017-09" db="EMBL/GenBank/DDBJ databases">
        <title>Bacterial strain isolated from the female urinary microbiota.</title>
        <authorList>
            <person name="Thomas-White K."/>
            <person name="Kumar N."/>
            <person name="Forster S."/>
            <person name="Putonti C."/>
            <person name="Lawley T."/>
            <person name="Wolfe A.J."/>
        </authorList>
    </citation>
    <scope>NUCLEOTIDE SEQUENCE [LARGE SCALE GENOMIC DNA]</scope>
    <source>
        <strain evidence="10 11">UMB1301</strain>
    </source>
</reference>
<protein>
    <submittedName>
        <fullName evidence="10">Cation:proton antiporter</fullName>
    </submittedName>
</protein>
<evidence type="ECO:0000256" key="2">
    <source>
        <dbReference type="ARBA" id="ARBA00005346"/>
    </source>
</evidence>
<dbReference type="OrthoDB" id="9768329at2"/>
<feature type="transmembrane region" description="Helical" evidence="8">
    <location>
        <begin position="271"/>
        <end position="289"/>
    </location>
</feature>
<dbReference type="RefSeq" id="WP_102237835.1">
    <property type="nucleotide sequence ID" value="NZ_PNHK01000001.1"/>
</dbReference>
<feature type="transmembrane region" description="Helical" evidence="8">
    <location>
        <begin position="403"/>
        <end position="422"/>
    </location>
</feature>
<accession>A0A2N6VQA3</accession>
<feature type="transmembrane region" description="Helical" evidence="8">
    <location>
        <begin position="365"/>
        <end position="383"/>
    </location>
</feature>
<organism evidence="10 11">
    <name type="scientific">Brevibacterium paucivorans</name>
    <dbReference type="NCBI Taxonomy" id="170994"/>
    <lineage>
        <taxon>Bacteria</taxon>
        <taxon>Bacillati</taxon>
        <taxon>Actinomycetota</taxon>
        <taxon>Actinomycetes</taxon>
        <taxon>Micrococcales</taxon>
        <taxon>Brevibacteriaceae</taxon>
        <taxon>Brevibacterium</taxon>
    </lineage>
</organism>
<feature type="transmembrane region" description="Helical" evidence="8">
    <location>
        <begin position="324"/>
        <end position="344"/>
    </location>
</feature>
<evidence type="ECO:0000256" key="1">
    <source>
        <dbReference type="ARBA" id="ARBA00004651"/>
    </source>
</evidence>
<dbReference type="GO" id="GO:0042773">
    <property type="term" value="P:ATP synthesis coupled electron transport"/>
    <property type="evidence" value="ECO:0007669"/>
    <property type="project" value="InterPro"/>
</dbReference>
<evidence type="ECO:0000256" key="6">
    <source>
        <dbReference type="ARBA" id="ARBA00023136"/>
    </source>
</evidence>
<sequence>MNGSLLLLFIVVPLAASAITTFVRTRWINLCFLLGVPLATVVAGLYLIGATANGHTIAHSVGGYVHGLAIPFVADTFTAVMLVITSLAVVASCAFLRTTGEDQYRFVPTLILLMLTGVNGAMLTGDLFNFFVFIEVMVLPSYALIAVTGTWRRLGVGRMFVIVNLLTSTLLVIGVGFIYAATGTVNIAVLADQTRFGDVSPQAALAVGIVVLSLLIKAGAAPVHGWLVRSYPNTSGGMMSLFAATHSKVAIYGIYRVYVSVFGGHPRWEDVLLIIVVLTIAVGAFSGFGEIRVRNIFAFQMTAGVGHILIGVAVLTTAAVSAGIFYMVHHIVTMSGLLLTIGAIEQTYGTGAFKKLSGLIRRERVASVLMIIGLFSLIGLPPTSGLWGKMGLVRALMENVTPATIVMVITVVLASIGSLLALQRLWKNTFWGDDMTQYHPDSPATGRAPATDLSDDVRVRWTLLVPGAFMIAISVAMFVGGQAIMPIIQEAANALLHVDPYVEAVLGQ</sequence>
<keyword evidence="5 8" id="KW-1133">Transmembrane helix</keyword>
<dbReference type="AlphaFoldDB" id="A0A2N6VQA3"/>
<evidence type="ECO:0000256" key="5">
    <source>
        <dbReference type="ARBA" id="ARBA00022989"/>
    </source>
</evidence>
<keyword evidence="6 8" id="KW-0472">Membrane</keyword>
<dbReference type="GO" id="GO:0005886">
    <property type="term" value="C:plasma membrane"/>
    <property type="evidence" value="ECO:0007669"/>
    <property type="project" value="UniProtKB-SubCell"/>
</dbReference>
<gene>
    <name evidence="10" type="ORF">CJ199_02020</name>
</gene>
<feature type="transmembrane region" description="Helical" evidence="8">
    <location>
        <begin position="79"/>
        <end position="97"/>
    </location>
</feature>
<keyword evidence="4 7" id="KW-0812">Transmembrane</keyword>
<evidence type="ECO:0000256" key="3">
    <source>
        <dbReference type="ARBA" id="ARBA00022475"/>
    </source>
</evidence>
<dbReference type="GO" id="GO:0008137">
    <property type="term" value="F:NADH dehydrogenase (ubiquinone) activity"/>
    <property type="evidence" value="ECO:0007669"/>
    <property type="project" value="InterPro"/>
</dbReference>
<feature type="transmembrane region" description="Helical" evidence="8">
    <location>
        <begin position="239"/>
        <end position="259"/>
    </location>
</feature>
<comment type="similarity">
    <text evidence="2">Belongs to the CPA3 antiporters (TC 2.A.63) subunit D family.</text>
</comment>
<feature type="transmembrane region" description="Helical" evidence="8">
    <location>
        <begin position="27"/>
        <end position="49"/>
    </location>
</feature>
<evidence type="ECO:0000256" key="8">
    <source>
        <dbReference type="SAM" id="Phobius"/>
    </source>
</evidence>
<dbReference type="InterPro" id="IPR003918">
    <property type="entry name" value="NADH_UbQ_OxRdtase"/>
</dbReference>
<feature type="transmembrane region" description="Helical" evidence="8">
    <location>
        <begin position="202"/>
        <end position="227"/>
    </location>
</feature>
<name>A0A2N6VQA3_9MICO</name>
<dbReference type="InterPro" id="IPR050586">
    <property type="entry name" value="CPA3_Na-H_Antiporter_D"/>
</dbReference>
<comment type="subcellular location">
    <subcellularLocation>
        <location evidence="1">Cell membrane</location>
        <topology evidence="1">Multi-pass membrane protein</topology>
    </subcellularLocation>
    <subcellularLocation>
        <location evidence="7">Membrane</location>
        <topology evidence="7">Multi-pass membrane protein</topology>
    </subcellularLocation>
</comment>
<feature type="domain" description="NADH:quinone oxidoreductase/Mrp antiporter transmembrane" evidence="9">
    <location>
        <begin position="125"/>
        <end position="413"/>
    </location>
</feature>
<feature type="transmembrane region" description="Helical" evidence="8">
    <location>
        <begin position="159"/>
        <end position="182"/>
    </location>
</feature>
<proteinExistence type="inferred from homology"/>
<dbReference type="EMBL" id="PNHK01000001">
    <property type="protein sequence ID" value="PMD06183.1"/>
    <property type="molecule type" value="Genomic_DNA"/>
</dbReference>
<evidence type="ECO:0000256" key="4">
    <source>
        <dbReference type="ARBA" id="ARBA00022692"/>
    </source>
</evidence>
<feature type="transmembrane region" description="Helical" evidence="8">
    <location>
        <begin position="128"/>
        <end position="147"/>
    </location>
</feature>
<dbReference type="PANTHER" id="PTHR42703">
    <property type="entry name" value="NADH DEHYDROGENASE"/>
    <property type="match status" value="1"/>
</dbReference>
<dbReference type="Proteomes" id="UP000235598">
    <property type="component" value="Unassembled WGS sequence"/>
</dbReference>
<evidence type="ECO:0000313" key="10">
    <source>
        <dbReference type="EMBL" id="PMD06183.1"/>
    </source>
</evidence>
<evidence type="ECO:0000259" key="9">
    <source>
        <dbReference type="Pfam" id="PF00361"/>
    </source>
</evidence>
<dbReference type="PRINTS" id="PR01437">
    <property type="entry name" value="NUOXDRDTASE4"/>
</dbReference>
<keyword evidence="3" id="KW-1003">Cell membrane</keyword>
<dbReference type="InterPro" id="IPR001750">
    <property type="entry name" value="ND/Mrp_TM"/>
</dbReference>
<feature type="transmembrane region" description="Helical" evidence="8">
    <location>
        <begin position="104"/>
        <end position="122"/>
    </location>
</feature>
<dbReference type="PANTHER" id="PTHR42703:SF1">
    <property type="entry name" value="NA(+)_H(+) ANTIPORTER SUBUNIT D1"/>
    <property type="match status" value="1"/>
</dbReference>
<evidence type="ECO:0000256" key="7">
    <source>
        <dbReference type="RuleBase" id="RU000320"/>
    </source>
</evidence>